<dbReference type="GO" id="GO:0006020">
    <property type="term" value="P:inositol metabolic process"/>
    <property type="evidence" value="ECO:0007669"/>
    <property type="project" value="TreeGrafter"/>
</dbReference>
<keyword evidence="6" id="KW-1185">Reference proteome</keyword>
<feature type="binding site" evidence="4">
    <location>
        <position position="229"/>
    </location>
    <ligand>
        <name>Mg(2+)</name>
        <dbReference type="ChEBI" id="CHEBI:18420"/>
        <label>1</label>
        <note>catalytic</note>
    </ligand>
</feature>
<dbReference type="SUPFAM" id="SSF56655">
    <property type="entry name" value="Carbohydrate phosphatase"/>
    <property type="match status" value="1"/>
</dbReference>
<dbReference type="Proteomes" id="UP000199147">
    <property type="component" value="Unassembled WGS sequence"/>
</dbReference>
<dbReference type="STRING" id="146018.BN2156_02048"/>
<proteinExistence type="predicted"/>
<comment type="cofactor">
    <cofactor evidence="4">
        <name>Mg(2+)</name>
        <dbReference type="ChEBI" id="CHEBI:18420"/>
    </cofactor>
</comment>
<keyword evidence="1 4" id="KW-0479">Metal-binding</keyword>
<reference evidence="6" key="1">
    <citation type="submission" date="2015-07" db="EMBL/GenBank/DDBJ databases">
        <authorList>
            <person name="Urmite Genomes"/>
        </authorList>
    </citation>
    <scope>NUCLEOTIDE SEQUENCE [LARGE SCALE GENOMIC DNA]</scope>
    <source>
        <strain evidence="6">type strain: ATCC 49404</strain>
    </source>
</reference>
<feature type="binding site" evidence="4">
    <location>
        <position position="98"/>
    </location>
    <ligand>
        <name>Mg(2+)</name>
        <dbReference type="ChEBI" id="CHEBI:18420"/>
        <label>1</label>
        <note>catalytic</note>
    </ligand>
</feature>
<evidence type="ECO:0000256" key="2">
    <source>
        <dbReference type="ARBA" id="ARBA00022801"/>
    </source>
</evidence>
<evidence type="ECO:0000256" key="3">
    <source>
        <dbReference type="ARBA" id="ARBA00022842"/>
    </source>
</evidence>
<name>A0A0H5RMD3_9MYCO</name>
<dbReference type="Gene3D" id="3.40.190.80">
    <property type="match status" value="1"/>
</dbReference>
<feature type="binding site" evidence="4">
    <location>
        <position position="95"/>
    </location>
    <ligand>
        <name>Mg(2+)</name>
        <dbReference type="ChEBI" id="CHEBI:18420"/>
        <label>1</label>
        <note>catalytic</note>
    </ligand>
</feature>
<dbReference type="Pfam" id="PF00459">
    <property type="entry name" value="Inositol_P"/>
    <property type="match status" value="1"/>
</dbReference>
<evidence type="ECO:0000313" key="6">
    <source>
        <dbReference type="Proteomes" id="UP000199147"/>
    </source>
</evidence>
<feature type="binding site" evidence="4">
    <location>
        <position position="97"/>
    </location>
    <ligand>
        <name>Mg(2+)</name>
        <dbReference type="ChEBI" id="CHEBI:18420"/>
        <label>1</label>
        <note>catalytic</note>
    </ligand>
</feature>
<dbReference type="RefSeq" id="WP_090513053.1">
    <property type="nucleotide sequence ID" value="NZ_CWKH01000001.1"/>
</dbReference>
<dbReference type="PROSITE" id="PS00629">
    <property type="entry name" value="IMP_1"/>
    <property type="match status" value="1"/>
</dbReference>
<evidence type="ECO:0000256" key="1">
    <source>
        <dbReference type="ARBA" id="ARBA00022723"/>
    </source>
</evidence>
<accession>A0A0H5RMD3</accession>
<dbReference type="AlphaFoldDB" id="A0A0H5RMD3"/>
<dbReference type="EMBL" id="CWKH01000001">
    <property type="protein sequence ID" value="CRZ15188.1"/>
    <property type="molecule type" value="Genomic_DNA"/>
</dbReference>
<dbReference type="Gene3D" id="3.30.540.10">
    <property type="entry name" value="Fructose-1,6-Bisphosphatase, subunit A, domain 1"/>
    <property type="match status" value="1"/>
</dbReference>
<evidence type="ECO:0000256" key="4">
    <source>
        <dbReference type="PIRSR" id="PIRSR600760-2"/>
    </source>
</evidence>
<feature type="binding site" evidence="4">
    <location>
        <position position="78"/>
    </location>
    <ligand>
        <name>Mg(2+)</name>
        <dbReference type="ChEBI" id="CHEBI:18420"/>
        <label>1</label>
        <note>catalytic</note>
    </ligand>
</feature>
<keyword evidence="3 4" id="KW-0460">Magnesium</keyword>
<keyword evidence="2" id="KW-0378">Hydrolase</keyword>
<dbReference type="InterPro" id="IPR020583">
    <property type="entry name" value="Inositol_monoP_metal-BS"/>
</dbReference>
<dbReference type="PRINTS" id="PR00377">
    <property type="entry name" value="IMPHPHTASES"/>
</dbReference>
<dbReference type="GO" id="GO:0007165">
    <property type="term" value="P:signal transduction"/>
    <property type="evidence" value="ECO:0007669"/>
    <property type="project" value="TreeGrafter"/>
</dbReference>
<sequence length="266" mass="27460">MDSEQYGSAAEQPAELADVALEAARAGAAVLRSRPRGSASVTVKGERGDLVTDVDVAAERAVRAVLGNRRPNDHVTGEELPGTAPDGARVRWSIDPLDGTTNFTRGIPYYATSVGAVCIRTGQWLAGAVDAPVLGKTYYAYRGGGAWLADGAGVYRLTGPAAGVDGAARLLGMGYAYSAEVRQAQCGLTAEMMAGYTDARALGSAALAICAVAEGALDGYVESHLGEYDWAAAALVAEEAGLRVRRPASPADELRVTAPNANDVNC</sequence>
<gene>
    <name evidence="5" type="ORF">BN2156_02048</name>
</gene>
<dbReference type="OrthoDB" id="9772456at2"/>
<dbReference type="GO" id="GO:0046872">
    <property type="term" value="F:metal ion binding"/>
    <property type="evidence" value="ECO:0007669"/>
    <property type="project" value="UniProtKB-KW"/>
</dbReference>
<protein>
    <submittedName>
        <fullName evidence="5">Inositol-1-monophosphatase</fullName>
    </submittedName>
</protein>
<organism evidence="5 6">
    <name type="scientific">Mycolicibacterium neworleansense</name>
    <dbReference type="NCBI Taxonomy" id="146018"/>
    <lineage>
        <taxon>Bacteria</taxon>
        <taxon>Bacillati</taxon>
        <taxon>Actinomycetota</taxon>
        <taxon>Actinomycetes</taxon>
        <taxon>Mycobacteriales</taxon>
        <taxon>Mycobacteriaceae</taxon>
        <taxon>Mycolicibacterium</taxon>
    </lineage>
</organism>
<dbReference type="InterPro" id="IPR000760">
    <property type="entry name" value="Inositol_monophosphatase-like"/>
</dbReference>
<evidence type="ECO:0000313" key="5">
    <source>
        <dbReference type="EMBL" id="CRZ15188.1"/>
    </source>
</evidence>
<dbReference type="GO" id="GO:0008934">
    <property type="term" value="F:inositol monophosphate 1-phosphatase activity"/>
    <property type="evidence" value="ECO:0007669"/>
    <property type="project" value="TreeGrafter"/>
</dbReference>
<dbReference type="PANTHER" id="PTHR20854:SF4">
    <property type="entry name" value="INOSITOL-1-MONOPHOSPHATASE-RELATED"/>
    <property type="match status" value="1"/>
</dbReference>
<dbReference type="PANTHER" id="PTHR20854">
    <property type="entry name" value="INOSITOL MONOPHOSPHATASE"/>
    <property type="match status" value="1"/>
</dbReference>